<dbReference type="Pfam" id="PF02537">
    <property type="entry name" value="CRCB"/>
    <property type="match status" value="1"/>
</dbReference>
<feature type="binding site" evidence="14">
    <location>
        <position position="72"/>
    </location>
    <ligand>
        <name>Na(+)</name>
        <dbReference type="ChEBI" id="CHEBI:29101"/>
        <note>structural</note>
    </ligand>
</feature>
<evidence type="ECO:0000256" key="11">
    <source>
        <dbReference type="ARBA" id="ARBA00035120"/>
    </source>
</evidence>
<comment type="function">
    <text evidence="13 14">Fluoride-specific ion channel. Important for reducing fluoride concentration in the cell, thus reducing its toxicity.</text>
</comment>
<comment type="activity regulation">
    <text evidence="14">Na(+) is not transported, but it plays an essential structural role and its presence is essential for fluoride channel function.</text>
</comment>
<comment type="caution">
    <text evidence="15">The sequence shown here is derived from an EMBL/GenBank/DDBJ whole genome shotgun (WGS) entry which is preliminary data.</text>
</comment>
<keyword evidence="2 14" id="KW-0813">Transport</keyword>
<dbReference type="InterPro" id="IPR003691">
    <property type="entry name" value="FluC"/>
</dbReference>
<evidence type="ECO:0000256" key="6">
    <source>
        <dbReference type="ARBA" id="ARBA00022989"/>
    </source>
</evidence>
<dbReference type="PANTHER" id="PTHR28259:SF16">
    <property type="entry name" value="FLUORIDE-SPECIFIC ION CHANNEL FLUC 2"/>
    <property type="match status" value="1"/>
</dbReference>
<keyword evidence="10 14" id="KW-0407">Ion channel</keyword>
<keyword evidence="7 14" id="KW-0915">Sodium</keyword>
<keyword evidence="5 14" id="KW-0479">Metal-binding</keyword>
<dbReference type="EMBL" id="ADNY01000026">
    <property type="protein sequence ID" value="EFG55672.1"/>
    <property type="molecule type" value="Genomic_DNA"/>
</dbReference>
<comment type="catalytic activity">
    <reaction evidence="12">
        <text>fluoride(in) = fluoride(out)</text>
        <dbReference type="Rhea" id="RHEA:76159"/>
        <dbReference type="ChEBI" id="CHEBI:17051"/>
    </reaction>
    <physiologicalReaction direction="left-to-right" evidence="12">
        <dbReference type="Rhea" id="RHEA:76160"/>
    </physiologicalReaction>
</comment>
<dbReference type="RefSeq" id="WP_006351830.1">
    <property type="nucleotide sequence ID" value="NZ_ADNY01000026.1"/>
</dbReference>
<evidence type="ECO:0000313" key="15">
    <source>
        <dbReference type="EMBL" id="EFG55672.1"/>
    </source>
</evidence>
<feature type="transmembrane region" description="Helical" evidence="14">
    <location>
        <begin position="93"/>
        <end position="114"/>
    </location>
</feature>
<comment type="subcellular location">
    <subcellularLocation>
        <location evidence="1 14">Cell membrane</location>
        <topology evidence="1 14">Multi-pass membrane protein</topology>
    </subcellularLocation>
</comment>
<reference evidence="15 16" key="1">
    <citation type="submission" date="2010-04" db="EMBL/GenBank/DDBJ databases">
        <authorList>
            <person name="Muzny D."/>
            <person name="Qin X."/>
            <person name="Deng J."/>
            <person name="Jiang H."/>
            <person name="Liu Y."/>
            <person name="Qu J."/>
            <person name="Song X.-Z."/>
            <person name="Zhang L."/>
            <person name="Thornton R."/>
            <person name="Coyle M."/>
            <person name="Francisco L."/>
            <person name="Jackson L."/>
            <person name="Javaid M."/>
            <person name="Korchina V."/>
            <person name="Kovar C."/>
            <person name="Mata R."/>
            <person name="Mathew T."/>
            <person name="Ngo R."/>
            <person name="Nguyen L."/>
            <person name="Nguyen N."/>
            <person name="Okwuonu G."/>
            <person name="Ongeri F."/>
            <person name="Pham C."/>
            <person name="Simmons D."/>
            <person name="Wilczek-Boney K."/>
            <person name="Hale W."/>
            <person name="Jakkamsetti A."/>
            <person name="Pham P."/>
            <person name="Ruth R."/>
            <person name="San Lucas F."/>
            <person name="Warren J."/>
            <person name="Zhang J."/>
            <person name="Zhao Z."/>
            <person name="Zhou C."/>
            <person name="Zhu D."/>
            <person name="Lee S."/>
            <person name="Bess C."/>
            <person name="Blankenburg K."/>
            <person name="Forbes L."/>
            <person name="Fu Q."/>
            <person name="Gubbala S."/>
            <person name="Hirani K."/>
            <person name="Jayaseelan J.C."/>
            <person name="Lara F."/>
            <person name="Munidasa M."/>
            <person name="Palculict T."/>
            <person name="Patil S."/>
            <person name="Pu L.-L."/>
            <person name="Saada N."/>
            <person name="Tang L."/>
            <person name="Weissenberger G."/>
            <person name="Zhu Y."/>
            <person name="Hemphill L."/>
            <person name="Shang Y."/>
            <person name="Youmans B."/>
            <person name="Ayvaz T."/>
            <person name="Ross M."/>
            <person name="Santibanez J."/>
            <person name="Aqrawi P."/>
            <person name="Gross S."/>
            <person name="Joshi V."/>
            <person name="Fowler G."/>
            <person name="Nazareth L."/>
            <person name="Reid J."/>
            <person name="Worley K."/>
            <person name="Petrosino J."/>
            <person name="Highlander S."/>
            <person name="Gibbs R."/>
        </authorList>
    </citation>
    <scope>NUCLEOTIDE SEQUENCE [LARGE SCALE GENOMIC DNA]</scope>
    <source>
        <strain evidence="15 16">DSM 11664</strain>
    </source>
</reference>
<keyword evidence="6 14" id="KW-1133">Transmembrane helix</keyword>
<organism evidence="15 16">
    <name type="scientific">Lactobacillus amylolyticus DSM 11664</name>
    <dbReference type="NCBI Taxonomy" id="585524"/>
    <lineage>
        <taxon>Bacteria</taxon>
        <taxon>Bacillati</taxon>
        <taxon>Bacillota</taxon>
        <taxon>Bacilli</taxon>
        <taxon>Lactobacillales</taxon>
        <taxon>Lactobacillaceae</taxon>
        <taxon>Lactobacillus</taxon>
    </lineage>
</organism>
<keyword evidence="8 14" id="KW-0406">Ion transport</keyword>
<dbReference type="Proteomes" id="UP000004069">
    <property type="component" value="Unassembled WGS sequence"/>
</dbReference>
<keyword evidence="4 14" id="KW-0812">Transmembrane</keyword>
<evidence type="ECO:0000256" key="10">
    <source>
        <dbReference type="ARBA" id="ARBA00023303"/>
    </source>
</evidence>
<evidence type="ECO:0000256" key="12">
    <source>
        <dbReference type="ARBA" id="ARBA00035585"/>
    </source>
</evidence>
<dbReference type="GO" id="GO:0005886">
    <property type="term" value="C:plasma membrane"/>
    <property type="evidence" value="ECO:0007669"/>
    <property type="project" value="UniProtKB-SubCell"/>
</dbReference>
<evidence type="ECO:0000256" key="1">
    <source>
        <dbReference type="ARBA" id="ARBA00004651"/>
    </source>
</evidence>
<feature type="transmembrane region" description="Helical" evidence="14">
    <location>
        <begin position="6"/>
        <end position="24"/>
    </location>
</feature>
<dbReference type="PANTHER" id="PTHR28259">
    <property type="entry name" value="FLUORIDE EXPORT PROTEIN 1-RELATED"/>
    <property type="match status" value="1"/>
</dbReference>
<dbReference type="eggNOG" id="COG0239">
    <property type="taxonomic scope" value="Bacteria"/>
</dbReference>
<comment type="similarity">
    <text evidence="11 14">Belongs to the fluoride channel Fluc/FEX (TC 1.A.43) family.</text>
</comment>
<dbReference type="AlphaFoldDB" id="D4YT16"/>
<feature type="binding site" evidence="14">
    <location>
        <position position="69"/>
    </location>
    <ligand>
        <name>Na(+)</name>
        <dbReference type="ChEBI" id="CHEBI:29101"/>
        <note>structural</note>
    </ligand>
</feature>
<evidence type="ECO:0000256" key="2">
    <source>
        <dbReference type="ARBA" id="ARBA00022448"/>
    </source>
</evidence>
<keyword evidence="16" id="KW-1185">Reference proteome</keyword>
<evidence type="ECO:0000256" key="4">
    <source>
        <dbReference type="ARBA" id="ARBA00022692"/>
    </source>
</evidence>
<evidence type="ECO:0000256" key="5">
    <source>
        <dbReference type="ARBA" id="ARBA00022723"/>
    </source>
</evidence>
<dbReference type="STRING" id="83683.B1745_06960"/>
<dbReference type="GO" id="GO:0140114">
    <property type="term" value="P:cellular detoxification of fluoride"/>
    <property type="evidence" value="ECO:0007669"/>
    <property type="project" value="UniProtKB-UniRule"/>
</dbReference>
<keyword evidence="3 14" id="KW-1003">Cell membrane</keyword>
<accession>D4YT16</accession>
<feature type="transmembrane region" description="Helical" evidence="14">
    <location>
        <begin position="58"/>
        <end position="81"/>
    </location>
</feature>
<dbReference type="HAMAP" id="MF_00454">
    <property type="entry name" value="FluC"/>
    <property type="match status" value="1"/>
</dbReference>
<evidence type="ECO:0000256" key="13">
    <source>
        <dbReference type="ARBA" id="ARBA00049940"/>
    </source>
</evidence>
<gene>
    <name evidence="14 15" type="primary">crcB</name>
    <name evidence="14" type="synonym">fluC</name>
    <name evidence="15" type="ORF">HMPREF0493_0677</name>
</gene>
<feature type="transmembrane region" description="Helical" evidence="14">
    <location>
        <begin position="31"/>
        <end position="52"/>
    </location>
</feature>
<dbReference type="GO" id="GO:0046872">
    <property type="term" value="F:metal ion binding"/>
    <property type="evidence" value="ECO:0007669"/>
    <property type="project" value="UniProtKB-KW"/>
</dbReference>
<evidence type="ECO:0000256" key="7">
    <source>
        <dbReference type="ARBA" id="ARBA00023053"/>
    </source>
</evidence>
<evidence type="ECO:0000256" key="9">
    <source>
        <dbReference type="ARBA" id="ARBA00023136"/>
    </source>
</evidence>
<dbReference type="OrthoDB" id="9815830at2"/>
<dbReference type="NCBIfam" id="NF010816">
    <property type="entry name" value="PRK14220.1"/>
    <property type="match status" value="1"/>
</dbReference>
<name>D4YT16_9LACO</name>
<dbReference type="PATRIC" id="fig|585524.9.peg.851"/>
<dbReference type="GO" id="GO:0062054">
    <property type="term" value="F:fluoride channel activity"/>
    <property type="evidence" value="ECO:0007669"/>
    <property type="project" value="UniProtKB-UniRule"/>
</dbReference>
<protein>
    <recommendedName>
        <fullName evidence="14">Fluoride-specific ion channel FluC</fullName>
    </recommendedName>
</protein>
<evidence type="ECO:0000256" key="14">
    <source>
        <dbReference type="HAMAP-Rule" id="MF_00454"/>
    </source>
</evidence>
<proteinExistence type="inferred from homology"/>
<keyword evidence="9 14" id="KW-0472">Membrane</keyword>
<evidence type="ECO:0000256" key="8">
    <source>
        <dbReference type="ARBA" id="ARBA00023065"/>
    </source>
</evidence>
<evidence type="ECO:0000256" key="3">
    <source>
        <dbReference type="ARBA" id="ARBA00022475"/>
    </source>
</evidence>
<evidence type="ECO:0000313" key="16">
    <source>
        <dbReference type="Proteomes" id="UP000004069"/>
    </source>
</evidence>
<sequence length="118" mass="12856">MEIVTAGLGAIFGAVIRYAITNYGKKNWPKSFSYATLLINLSGTFLLGLIFALSLPVFVYAFVGTGILGGYTTFSTMNVELLGKLKDKSYRMFWTYLIASYLGGLILVFAGFALGKLL</sequence>